<proteinExistence type="predicted"/>
<accession>A0A382WZQ5</accession>
<evidence type="ECO:0000313" key="1">
    <source>
        <dbReference type="EMBL" id="SVD63835.1"/>
    </source>
</evidence>
<protein>
    <submittedName>
        <fullName evidence="1">Uncharacterized protein</fullName>
    </submittedName>
</protein>
<dbReference type="AlphaFoldDB" id="A0A382WZQ5"/>
<gene>
    <name evidence="1" type="ORF">METZ01_LOCUS416689</name>
</gene>
<dbReference type="EMBL" id="UINC01163495">
    <property type="protein sequence ID" value="SVD63835.1"/>
    <property type="molecule type" value="Genomic_DNA"/>
</dbReference>
<name>A0A382WZQ5_9ZZZZ</name>
<organism evidence="1">
    <name type="scientific">marine metagenome</name>
    <dbReference type="NCBI Taxonomy" id="408172"/>
    <lineage>
        <taxon>unclassified sequences</taxon>
        <taxon>metagenomes</taxon>
        <taxon>ecological metagenomes</taxon>
    </lineage>
</organism>
<reference evidence="1" key="1">
    <citation type="submission" date="2018-05" db="EMBL/GenBank/DDBJ databases">
        <authorList>
            <person name="Lanie J.A."/>
            <person name="Ng W.-L."/>
            <person name="Kazmierczak K.M."/>
            <person name="Andrzejewski T.M."/>
            <person name="Davidsen T.M."/>
            <person name="Wayne K.J."/>
            <person name="Tettelin H."/>
            <person name="Glass J.I."/>
            <person name="Rusch D."/>
            <person name="Podicherti R."/>
            <person name="Tsui H.-C.T."/>
            <person name="Winkler M.E."/>
        </authorList>
    </citation>
    <scope>NUCLEOTIDE SEQUENCE</scope>
</reference>
<sequence length="148" mass="18221">MRKKHSIKLSFAHGYADNISFGLSLPSTVFDRSFIFDKMQMTYVHKDRKIDYIKNVGIFILLEQRYYDLESEKFLFDNWKYYLDGRTKVWIGWDILDNIGIKTWYQYRWRDAETQLYGDFEWVEEFKSFSKHEIWVEFSHEFISNILY</sequence>